<dbReference type="PROSITE" id="PS50902">
    <property type="entry name" value="FLAVODOXIN_LIKE"/>
    <property type="match status" value="1"/>
</dbReference>
<dbReference type="VEuPathDB" id="GiardiaDB:SS50377_20518"/>
<dbReference type="EMBL" id="KI546133">
    <property type="protein sequence ID" value="EST43810.1"/>
    <property type="molecule type" value="Genomic_DNA"/>
</dbReference>
<keyword evidence="4" id="KW-1185">Reference proteome</keyword>
<dbReference type="InterPro" id="IPR029039">
    <property type="entry name" value="Flavoprotein-like_sf"/>
</dbReference>
<accession>V6LGY7</accession>
<dbReference type="OrthoDB" id="1856718at2759"/>
<dbReference type="GO" id="GO:0010181">
    <property type="term" value="F:FMN binding"/>
    <property type="evidence" value="ECO:0007669"/>
    <property type="project" value="InterPro"/>
</dbReference>
<dbReference type="Pfam" id="PF00258">
    <property type="entry name" value="Flavodoxin_1"/>
    <property type="match status" value="1"/>
</dbReference>
<feature type="domain" description="Flavodoxin-like" evidence="1">
    <location>
        <begin position="3"/>
        <end position="145"/>
    </location>
</feature>
<dbReference type="PRINTS" id="PR00369">
    <property type="entry name" value="FLAVODOXIN"/>
</dbReference>
<name>V6LGY7_9EUKA</name>
<reference evidence="3" key="2">
    <citation type="submission" date="2020-12" db="EMBL/GenBank/DDBJ databases">
        <title>New Spironucleus salmonicida genome in near-complete chromosomes.</title>
        <authorList>
            <person name="Xu F."/>
            <person name="Kurt Z."/>
            <person name="Jimenez-Gonzalez A."/>
            <person name="Astvaldsson A."/>
            <person name="Andersson J.O."/>
            <person name="Svard S.G."/>
        </authorList>
    </citation>
    <scope>NUCLEOTIDE SEQUENCE</scope>
    <source>
        <strain evidence="3">ATCC 50377</strain>
    </source>
</reference>
<organism evidence="2">
    <name type="scientific">Spironucleus salmonicida</name>
    <dbReference type="NCBI Taxonomy" id="348837"/>
    <lineage>
        <taxon>Eukaryota</taxon>
        <taxon>Metamonada</taxon>
        <taxon>Diplomonadida</taxon>
        <taxon>Hexamitidae</taxon>
        <taxon>Hexamitinae</taxon>
        <taxon>Spironucleus</taxon>
    </lineage>
</organism>
<evidence type="ECO:0000259" key="1">
    <source>
        <dbReference type="PROSITE" id="PS50902"/>
    </source>
</evidence>
<evidence type="ECO:0000313" key="4">
    <source>
        <dbReference type="Proteomes" id="UP000018208"/>
    </source>
</evidence>
<evidence type="ECO:0000313" key="3">
    <source>
        <dbReference type="EMBL" id="KAH0577167.1"/>
    </source>
</evidence>
<evidence type="ECO:0000313" key="2">
    <source>
        <dbReference type="EMBL" id="EST43810.1"/>
    </source>
</evidence>
<dbReference type="InterPro" id="IPR008254">
    <property type="entry name" value="Flavodoxin/NO_synth"/>
</dbReference>
<dbReference type="InterPro" id="IPR001094">
    <property type="entry name" value="Flavdoxin-like"/>
</dbReference>
<dbReference type="EMBL" id="AUWU02000001">
    <property type="protein sequence ID" value="KAH0577167.1"/>
    <property type="molecule type" value="Genomic_DNA"/>
</dbReference>
<protein>
    <submittedName>
        <fullName evidence="2">Flavodoxin</fullName>
    </submittedName>
    <submittedName>
        <fullName evidence="3">Sulfite reductase (NADPH) flavoprotein alpha-component</fullName>
    </submittedName>
</protein>
<reference evidence="2 3" key="1">
    <citation type="journal article" date="2014" name="PLoS Genet.">
        <title>The Genome of Spironucleus salmonicida Highlights a Fish Pathogen Adapted to Fluctuating Environments.</title>
        <authorList>
            <person name="Xu F."/>
            <person name="Jerlstrom-Hultqvist J."/>
            <person name="Einarsson E."/>
            <person name="Astvaldsson A."/>
            <person name="Svard S.G."/>
            <person name="Andersson J.O."/>
        </authorList>
    </citation>
    <scope>NUCLEOTIDE SEQUENCE</scope>
    <source>
        <strain evidence="3">ATCC 50377</strain>
    </source>
</reference>
<dbReference type="Gene3D" id="3.40.50.360">
    <property type="match status" value="1"/>
</dbReference>
<sequence length="148" mass="15600">MSVSVIYATETGTTEGVANIAKGLLTKAGLKVTLSPADSATPEMFQQSFIYLTSTYNDGEHPAVALIADEFFAAQNSFVSVIKGQKFAVFGLGSTSFENFNAASQMAEECFAKAGGIKIQDTIKCDTDGGDDPEAMVVGFVNNFTAKI</sequence>
<dbReference type="Proteomes" id="UP000018208">
    <property type="component" value="Unassembled WGS sequence"/>
</dbReference>
<gene>
    <name evidence="2" type="ORF">SS50377_16430</name>
    <name evidence="3" type="ORF">SS50377_20518</name>
</gene>
<dbReference type="AlphaFoldDB" id="V6LGY7"/>
<dbReference type="SUPFAM" id="SSF52218">
    <property type="entry name" value="Flavoproteins"/>
    <property type="match status" value="1"/>
</dbReference>
<proteinExistence type="predicted"/>